<evidence type="ECO:0000313" key="3">
    <source>
        <dbReference type="Proteomes" id="UP000095713"/>
    </source>
</evidence>
<keyword evidence="3" id="KW-1185">Reference proteome</keyword>
<dbReference type="OrthoDB" id="8536728at2"/>
<reference evidence="2 3" key="1">
    <citation type="submission" date="2016-05" db="EMBL/GenBank/DDBJ databases">
        <title>Draft Genome Sequence of Algibacter sp. Strain SK-16 Isolated from the Surface Water of Aburatsubo Inlet.</title>
        <authorList>
            <person name="Wong S.-K."/>
            <person name="Yoshizawa S."/>
            <person name="Nakajima Y."/>
            <person name="Ogura Y."/>
            <person name="Tetsuya H."/>
            <person name="Hamasaki K."/>
        </authorList>
    </citation>
    <scope>NUCLEOTIDE SEQUENCE [LARGE SCALE GENOMIC DNA]</scope>
    <source>
        <strain evidence="2 3">SK-16</strain>
    </source>
</reference>
<sequence length="220" mass="26084">MKLLYLFITLLIFSCTSVPKDYLVNNNTCNFNDSIFKITKDEMFFDVTRLKGRELIVVNNEFFKNRFYSYEDGEITNKKTNKKLDIGKWIDYYSDGRIKSVTFIYLNGKKEINKETYYDKQGNITKVIDYEKGYNICWAEAIEIVKQLAKRDIKKYKIDSFYLSRIDLNEFPNSNPEWRVSMKGNEAYNEKDRKNYIIDGVTGKLNRTYTVGLIYDSLDD</sequence>
<protein>
    <submittedName>
        <fullName evidence="2">Uncharacterized protein</fullName>
    </submittedName>
</protein>
<proteinExistence type="predicted"/>
<keyword evidence="1" id="KW-0732">Signal</keyword>
<accession>A0A1E5SHK7</accession>
<name>A0A1E5SHK7_9FLAO</name>
<feature type="signal peptide" evidence="1">
    <location>
        <begin position="1"/>
        <end position="19"/>
    </location>
</feature>
<dbReference type="Proteomes" id="UP000095713">
    <property type="component" value="Unassembled WGS sequence"/>
</dbReference>
<dbReference type="Gene3D" id="3.90.930.1">
    <property type="match status" value="1"/>
</dbReference>
<dbReference type="PROSITE" id="PS51257">
    <property type="entry name" value="PROKAR_LIPOPROTEIN"/>
    <property type="match status" value="1"/>
</dbReference>
<dbReference type="STRING" id="1849968.A8C32_05240"/>
<gene>
    <name evidence="2" type="ORF">A8C32_05240</name>
</gene>
<comment type="caution">
    <text evidence="2">The sequence shown here is derived from an EMBL/GenBank/DDBJ whole genome shotgun (WGS) entry which is preliminary data.</text>
</comment>
<dbReference type="AlphaFoldDB" id="A0A1E5SHK7"/>
<evidence type="ECO:0000256" key="1">
    <source>
        <dbReference type="SAM" id="SignalP"/>
    </source>
</evidence>
<feature type="chain" id="PRO_5009185004" evidence="1">
    <location>
        <begin position="20"/>
        <end position="220"/>
    </location>
</feature>
<dbReference type="RefSeq" id="WP_069831293.1">
    <property type="nucleotide sequence ID" value="NZ_MDJD01000054.1"/>
</dbReference>
<evidence type="ECO:0000313" key="2">
    <source>
        <dbReference type="EMBL" id="OEJ98605.1"/>
    </source>
</evidence>
<dbReference type="EMBL" id="MDJD01000054">
    <property type="protein sequence ID" value="OEJ98605.1"/>
    <property type="molecule type" value="Genomic_DNA"/>
</dbReference>
<organism evidence="2 3">
    <name type="scientific">Flavivirga aquatica</name>
    <dbReference type="NCBI Taxonomy" id="1849968"/>
    <lineage>
        <taxon>Bacteria</taxon>
        <taxon>Pseudomonadati</taxon>
        <taxon>Bacteroidota</taxon>
        <taxon>Flavobacteriia</taxon>
        <taxon>Flavobacteriales</taxon>
        <taxon>Flavobacteriaceae</taxon>
        <taxon>Flavivirga</taxon>
    </lineage>
</organism>